<dbReference type="AlphaFoldDB" id="A0A7C9NFY1"/>
<evidence type="ECO:0000313" key="7">
    <source>
        <dbReference type="Proteomes" id="UP000480350"/>
    </source>
</evidence>
<proteinExistence type="predicted"/>
<organism evidence="6 7">
    <name type="scientific">Kangsaoukella pontilimi</name>
    <dbReference type="NCBI Taxonomy" id="2691042"/>
    <lineage>
        <taxon>Bacteria</taxon>
        <taxon>Pseudomonadati</taxon>
        <taxon>Pseudomonadota</taxon>
        <taxon>Alphaproteobacteria</taxon>
        <taxon>Rhodobacterales</taxon>
        <taxon>Paracoccaceae</taxon>
        <taxon>Kangsaoukella</taxon>
    </lineage>
</organism>
<feature type="DNA-binding region" description="H-T-H motif" evidence="4">
    <location>
        <begin position="30"/>
        <end position="49"/>
    </location>
</feature>
<dbReference type="SUPFAM" id="SSF46689">
    <property type="entry name" value="Homeodomain-like"/>
    <property type="match status" value="1"/>
</dbReference>
<evidence type="ECO:0000256" key="2">
    <source>
        <dbReference type="ARBA" id="ARBA00023125"/>
    </source>
</evidence>
<sequence length="187" mass="19997">MSADEKQKSHQRILKAASRLFRERGIETTSVADVMKAAGLTHGGFYRHFDSKEALVAAAFSHAVDEVVSEVEATPAGPERDAARDLYVARYLSTEHLDGRGEGCPLAAMGAEIVRLGGAAEAEASDAVERMARLLTADDRGTSDKGVATMALLLGTITLARLAKSRELSDTILDAGKRGTALLDQRW</sequence>
<keyword evidence="1" id="KW-0805">Transcription regulation</keyword>
<dbReference type="InterPro" id="IPR023772">
    <property type="entry name" value="DNA-bd_HTH_TetR-type_CS"/>
</dbReference>
<evidence type="ECO:0000256" key="3">
    <source>
        <dbReference type="ARBA" id="ARBA00023163"/>
    </source>
</evidence>
<dbReference type="GO" id="GO:0003677">
    <property type="term" value="F:DNA binding"/>
    <property type="evidence" value="ECO:0007669"/>
    <property type="project" value="UniProtKB-UniRule"/>
</dbReference>
<dbReference type="PROSITE" id="PS01081">
    <property type="entry name" value="HTH_TETR_1"/>
    <property type="match status" value="1"/>
</dbReference>
<evidence type="ECO:0000256" key="1">
    <source>
        <dbReference type="ARBA" id="ARBA00023015"/>
    </source>
</evidence>
<dbReference type="PRINTS" id="PR00455">
    <property type="entry name" value="HTHTETR"/>
</dbReference>
<name>A0A7C9NFY1_9RHOB</name>
<dbReference type="PANTHER" id="PTHR47506">
    <property type="entry name" value="TRANSCRIPTIONAL REGULATORY PROTEIN"/>
    <property type="match status" value="1"/>
</dbReference>
<accession>A0A7C9NFY1</accession>
<dbReference type="Pfam" id="PF00440">
    <property type="entry name" value="TetR_N"/>
    <property type="match status" value="1"/>
</dbReference>
<dbReference type="Gene3D" id="1.10.10.60">
    <property type="entry name" value="Homeodomain-like"/>
    <property type="match status" value="1"/>
</dbReference>
<evidence type="ECO:0000313" key="6">
    <source>
        <dbReference type="EMBL" id="MXQ09039.1"/>
    </source>
</evidence>
<dbReference type="InterPro" id="IPR001647">
    <property type="entry name" value="HTH_TetR"/>
</dbReference>
<evidence type="ECO:0000256" key="4">
    <source>
        <dbReference type="PROSITE-ProRule" id="PRU00335"/>
    </source>
</evidence>
<dbReference type="PROSITE" id="PS50977">
    <property type="entry name" value="HTH_TETR_2"/>
    <property type="match status" value="1"/>
</dbReference>
<protein>
    <submittedName>
        <fullName evidence="6">TetR family transcriptional regulator</fullName>
    </submittedName>
</protein>
<dbReference type="Proteomes" id="UP000480350">
    <property type="component" value="Unassembled WGS sequence"/>
</dbReference>
<dbReference type="InterPro" id="IPR009057">
    <property type="entry name" value="Homeodomain-like_sf"/>
</dbReference>
<dbReference type="Gene3D" id="1.10.357.10">
    <property type="entry name" value="Tetracycline Repressor, domain 2"/>
    <property type="match status" value="1"/>
</dbReference>
<dbReference type="SUPFAM" id="SSF48498">
    <property type="entry name" value="Tetracyclin repressor-like, C-terminal domain"/>
    <property type="match status" value="1"/>
</dbReference>
<gene>
    <name evidence="6" type="ORF">GQ651_14420</name>
</gene>
<keyword evidence="7" id="KW-1185">Reference proteome</keyword>
<comment type="caution">
    <text evidence="6">The sequence shown here is derived from an EMBL/GenBank/DDBJ whole genome shotgun (WGS) entry which is preliminary data.</text>
</comment>
<dbReference type="InterPro" id="IPR036271">
    <property type="entry name" value="Tet_transcr_reg_TetR-rel_C_sf"/>
</dbReference>
<keyword evidence="2 4" id="KW-0238">DNA-binding</keyword>
<dbReference type="EMBL" id="WUPT01000002">
    <property type="protein sequence ID" value="MXQ09039.1"/>
    <property type="molecule type" value="Genomic_DNA"/>
</dbReference>
<keyword evidence="3" id="KW-0804">Transcription</keyword>
<dbReference type="RefSeq" id="WP_160764902.1">
    <property type="nucleotide sequence ID" value="NZ_WUPT01000002.1"/>
</dbReference>
<dbReference type="PANTHER" id="PTHR47506:SF7">
    <property type="entry name" value="TRANSCRIPTIONAL REGULATORY PROTEIN"/>
    <property type="match status" value="1"/>
</dbReference>
<reference evidence="6 7" key="2">
    <citation type="submission" date="2020-03" db="EMBL/GenBank/DDBJ databases">
        <title>Kangsaoukella pontilimi gen. nov., sp. nov., a new member of the family Rhodobacteraceae isolated from a tidal mudflat.</title>
        <authorList>
            <person name="Kim I.S."/>
        </authorList>
    </citation>
    <scope>NUCLEOTIDE SEQUENCE [LARGE SCALE GENOMIC DNA]</scope>
    <source>
        <strain evidence="6 7">GH1-50</strain>
    </source>
</reference>
<feature type="domain" description="HTH tetR-type" evidence="5">
    <location>
        <begin position="7"/>
        <end position="67"/>
    </location>
</feature>
<evidence type="ECO:0000259" key="5">
    <source>
        <dbReference type="PROSITE" id="PS50977"/>
    </source>
</evidence>
<reference evidence="6 7" key="1">
    <citation type="submission" date="2019-12" db="EMBL/GenBank/DDBJ databases">
        <authorList>
            <person name="Lee S.D."/>
        </authorList>
    </citation>
    <scope>NUCLEOTIDE SEQUENCE [LARGE SCALE GENOMIC DNA]</scope>
    <source>
        <strain evidence="6 7">GH1-50</strain>
    </source>
</reference>